<dbReference type="InterPro" id="IPR000524">
    <property type="entry name" value="Tscrpt_reg_HTH_GntR"/>
</dbReference>
<dbReference type="SUPFAM" id="SSF48008">
    <property type="entry name" value="GntR ligand-binding domain-like"/>
    <property type="match status" value="1"/>
</dbReference>
<gene>
    <name evidence="5" type="ORF">CYJ10_11240</name>
</gene>
<dbReference type="PROSITE" id="PS50949">
    <property type="entry name" value="HTH_GNTR"/>
    <property type="match status" value="1"/>
</dbReference>
<dbReference type="InterPro" id="IPR008920">
    <property type="entry name" value="TF_FadR/GntR_C"/>
</dbReference>
<evidence type="ECO:0000313" key="6">
    <source>
        <dbReference type="Proteomes" id="UP000234341"/>
    </source>
</evidence>
<dbReference type="RefSeq" id="WP_101681601.1">
    <property type="nucleotide sequence ID" value="NZ_PJRP01000004.1"/>
</dbReference>
<reference evidence="5 6" key="1">
    <citation type="submission" date="2017-12" db="EMBL/GenBank/DDBJ databases">
        <title>Genome sequence of the active heterotrophic nitrifier-denitrifier, Cupriavidus pauculus UM1.</title>
        <authorList>
            <person name="Putonti C."/>
            <person name="Castignetti D."/>
        </authorList>
    </citation>
    <scope>NUCLEOTIDE SEQUENCE [LARGE SCALE GENOMIC DNA]</scope>
    <source>
        <strain evidence="5 6">UM1</strain>
    </source>
</reference>
<dbReference type="SMART" id="SM00345">
    <property type="entry name" value="HTH_GNTR"/>
    <property type="match status" value="1"/>
</dbReference>
<dbReference type="PANTHER" id="PTHR43537:SF45">
    <property type="entry name" value="GNTR FAMILY REGULATORY PROTEIN"/>
    <property type="match status" value="1"/>
</dbReference>
<proteinExistence type="predicted"/>
<evidence type="ECO:0000259" key="4">
    <source>
        <dbReference type="PROSITE" id="PS50949"/>
    </source>
</evidence>
<keyword evidence="1" id="KW-0805">Transcription regulation</keyword>
<dbReference type="Gene3D" id="1.20.120.530">
    <property type="entry name" value="GntR ligand-binding domain-like"/>
    <property type="match status" value="1"/>
</dbReference>
<dbReference type="InterPro" id="IPR036390">
    <property type="entry name" value="WH_DNA-bd_sf"/>
</dbReference>
<dbReference type="InterPro" id="IPR036388">
    <property type="entry name" value="WH-like_DNA-bd_sf"/>
</dbReference>
<keyword evidence="3" id="KW-0804">Transcription</keyword>
<dbReference type="Gene3D" id="1.10.10.10">
    <property type="entry name" value="Winged helix-like DNA-binding domain superfamily/Winged helix DNA-binding domain"/>
    <property type="match status" value="1"/>
</dbReference>
<dbReference type="GO" id="GO:0003700">
    <property type="term" value="F:DNA-binding transcription factor activity"/>
    <property type="evidence" value="ECO:0007669"/>
    <property type="project" value="InterPro"/>
</dbReference>
<dbReference type="EMBL" id="PJRP01000004">
    <property type="protein sequence ID" value="PLQ00230.1"/>
    <property type="molecule type" value="Genomic_DNA"/>
</dbReference>
<dbReference type="Proteomes" id="UP000234341">
    <property type="component" value="Unassembled WGS sequence"/>
</dbReference>
<dbReference type="InterPro" id="IPR011711">
    <property type="entry name" value="GntR_C"/>
</dbReference>
<evidence type="ECO:0000256" key="2">
    <source>
        <dbReference type="ARBA" id="ARBA00023125"/>
    </source>
</evidence>
<dbReference type="Pfam" id="PF07729">
    <property type="entry name" value="FCD"/>
    <property type="match status" value="1"/>
</dbReference>
<dbReference type="AlphaFoldDB" id="A0A2N5CDB3"/>
<accession>A0A2N5CDB3</accession>
<name>A0A2N5CDB3_9BURK</name>
<organism evidence="5 6">
    <name type="scientific">Cupriavidus pauculus</name>
    <dbReference type="NCBI Taxonomy" id="82633"/>
    <lineage>
        <taxon>Bacteria</taxon>
        <taxon>Pseudomonadati</taxon>
        <taxon>Pseudomonadota</taxon>
        <taxon>Betaproteobacteria</taxon>
        <taxon>Burkholderiales</taxon>
        <taxon>Burkholderiaceae</taxon>
        <taxon>Cupriavidus</taxon>
    </lineage>
</organism>
<protein>
    <submittedName>
        <fullName evidence="5">GntR family transcriptional regulator</fullName>
    </submittedName>
</protein>
<dbReference type="GO" id="GO:0003677">
    <property type="term" value="F:DNA binding"/>
    <property type="evidence" value="ECO:0007669"/>
    <property type="project" value="UniProtKB-KW"/>
</dbReference>
<sequence>MIVQGGIAEDAQDTSLGLAAYTALRRDILSCKLVPGALVTEGELMTAYGFGKNSCRIALTRLAHDRLIFARPRRGYQVAPITLKDVEEVFALRVQLEPMAARLAVGRVDTALLHGLEAACRDEYAIPAPRRIDKFMDANKQFHLAIVHATGNERLTRTLSSLMDEMSRLVALGFNVQRVRPEIRHDHNSLIKAFEDHDEKAAETIARRHIEAFRAQTMEKVYASLSQAGTYLPMRVAGGAA</sequence>
<keyword evidence="2" id="KW-0238">DNA-binding</keyword>
<dbReference type="STRING" id="82633.GCA_000974605_05265"/>
<dbReference type="PANTHER" id="PTHR43537">
    <property type="entry name" value="TRANSCRIPTIONAL REGULATOR, GNTR FAMILY"/>
    <property type="match status" value="1"/>
</dbReference>
<comment type="caution">
    <text evidence="5">The sequence shown here is derived from an EMBL/GenBank/DDBJ whole genome shotgun (WGS) entry which is preliminary data.</text>
</comment>
<evidence type="ECO:0000256" key="3">
    <source>
        <dbReference type="ARBA" id="ARBA00023163"/>
    </source>
</evidence>
<dbReference type="SUPFAM" id="SSF46785">
    <property type="entry name" value="Winged helix' DNA-binding domain"/>
    <property type="match status" value="1"/>
</dbReference>
<dbReference type="OrthoDB" id="9799812at2"/>
<evidence type="ECO:0000313" key="5">
    <source>
        <dbReference type="EMBL" id="PLQ00230.1"/>
    </source>
</evidence>
<dbReference type="Pfam" id="PF00392">
    <property type="entry name" value="GntR"/>
    <property type="match status" value="1"/>
</dbReference>
<dbReference type="SMART" id="SM00895">
    <property type="entry name" value="FCD"/>
    <property type="match status" value="1"/>
</dbReference>
<feature type="domain" description="HTH gntR-type" evidence="4">
    <location>
        <begin position="14"/>
        <end position="81"/>
    </location>
</feature>
<evidence type="ECO:0000256" key="1">
    <source>
        <dbReference type="ARBA" id="ARBA00023015"/>
    </source>
</evidence>